<accession>A0ABY2GSK0</accession>
<evidence type="ECO:0000256" key="2">
    <source>
        <dbReference type="SAM" id="MobiDB-lite"/>
    </source>
</evidence>
<dbReference type="RefSeq" id="XP_073554396.1">
    <property type="nucleotide sequence ID" value="XM_073707052.1"/>
</dbReference>
<evidence type="ECO:0000313" key="3">
    <source>
        <dbReference type="EMBL" id="TFA98194.1"/>
    </source>
</evidence>
<dbReference type="Proteomes" id="UP001642720">
    <property type="component" value="Unassembled WGS sequence"/>
</dbReference>
<dbReference type="Gene3D" id="3.60.70.12">
    <property type="entry name" value="L-amino peptidase D-ALA esterase/amidase"/>
    <property type="match status" value="2"/>
</dbReference>
<dbReference type="Pfam" id="PF03576">
    <property type="entry name" value="Peptidase_S58"/>
    <property type="match status" value="2"/>
</dbReference>
<feature type="region of interest" description="Disordered" evidence="2">
    <location>
        <begin position="1"/>
        <end position="38"/>
    </location>
</feature>
<dbReference type="PANTHER" id="PTHR36512:SF3">
    <property type="entry name" value="BLR5678 PROTEIN"/>
    <property type="match status" value="1"/>
</dbReference>
<sequence>MGPPAPSTPSPTSPTILTNTQSIHSPPGRSSATPSPDINAGVTVILPREDWYKYSSFAGKFSFNGCGDLTSSHWLNETGLLASPIVLTTTSAVGDGYPGIWEYTVRYHSNEDKELDLFHFPAVGETYDGYLNHQIPEGNTGGGTGMICHRFKGGTGSSSRIVKGFDKDGNEKPYTVGVPKVSVKFYAGFLNEVTGSQSLVALVRDTEVTR</sequence>
<evidence type="ECO:0008006" key="5">
    <source>
        <dbReference type="Google" id="ProtNLM"/>
    </source>
</evidence>
<dbReference type="InterPro" id="IPR005321">
    <property type="entry name" value="Peptidase_S58_DmpA"/>
</dbReference>
<dbReference type="EMBL" id="PPTA01000022">
    <property type="protein sequence ID" value="TFA98194.1"/>
    <property type="molecule type" value="Genomic_DNA"/>
</dbReference>
<feature type="compositionally biased region" description="Pro residues" evidence="2">
    <location>
        <begin position="1"/>
        <end position="12"/>
    </location>
</feature>
<feature type="compositionally biased region" description="Polar residues" evidence="2">
    <location>
        <begin position="16"/>
        <end position="36"/>
    </location>
</feature>
<evidence type="ECO:0000256" key="1">
    <source>
        <dbReference type="ARBA" id="ARBA00007068"/>
    </source>
</evidence>
<organism evidence="3 4">
    <name type="scientific">Trichoderma ghanense</name>
    <dbReference type="NCBI Taxonomy" id="65468"/>
    <lineage>
        <taxon>Eukaryota</taxon>
        <taxon>Fungi</taxon>
        <taxon>Dikarya</taxon>
        <taxon>Ascomycota</taxon>
        <taxon>Pezizomycotina</taxon>
        <taxon>Sordariomycetes</taxon>
        <taxon>Hypocreomycetidae</taxon>
        <taxon>Hypocreales</taxon>
        <taxon>Hypocreaceae</taxon>
        <taxon>Trichoderma</taxon>
    </lineage>
</organism>
<name>A0ABY2GSK0_9HYPO</name>
<dbReference type="SUPFAM" id="SSF56266">
    <property type="entry name" value="DmpA/ArgJ-like"/>
    <property type="match status" value="1"/>
</dbReference>
<protein>
    <recommendedName>
        <fullName evidence="5">Jacalin-type lectin domain-containing protein</fullName>
    </recommendedName>
</protein>
<comment type="similarity">
    <text evidence="1">Belongs to the peptidase S58 family.</text>
</comment>
<proteinExistence type="inferred from homology"/>
<comment type="caution">
    <text evidence="3">The sequence shown here is derived from an EMBL/GenBank/DDBJ whole genome shotgun (WGS) entry which is preliminary data.</text>
</comment>
<dbReference type="InterPro" id="IPR016117">
    <property type="entry name" value="ArgJ-like_dom_sf"/>
</dbReference>
<dbReference type="GeneID" id="300581502"/>
<reference evidence="3 4" key="1">
    <citation type="submission" date="2018-01" db="EMBL/GenBank/DDBJ databases">
        <title>Genome characterization of the sugarcane-associated fungus Trichoderma ghanense CCMA-1212 and their application in lignocelulose bioconversion.</title>
        <authorList>
            <person name="Steindorff A.S."/>
            <person name="Mendes T.D."/>
            <person name="Vilela E.S.D."/>
            <person name="Rodrigues D.S."/>
            <person name="Formighieri E.F."/>
            <person name="Melo I.S."/>
            <person name="Favaro L.C.L."/>
        </authorList>
    </citation>
    <scope>NUCLEOTIDE SEQUENCE [LARGE SCALE GENOMIC DNA]</scope>
    <source>
        <strain evidence="3 4">CCMA-1212</strain>
    </source>
</reference>
<evidence type="ECO:0000313" key="4">
    <source>
        <dbReference type="Proteomes" id="UP001642720"/>
    </source>
</evidence>
<gene>
    <name evidence="3" type="ORF">CCMA1212_009994</name>
</gene>
<dbReference type="PANTHER" id="PTHR36512">
    <property type="entry name" value="D-AMINOPEPTIDASE"/>
    <property type="match status" value="1"/>
</dbReference>
<keyword evidence="4" id="KW-1185">Reference proteome</keyword>